<reference evidence="3" key="1">
    <citation type="journal article" date="2014" name="Int. J. Syst. Evol. Microbiol.">
        <title>Complete genome sequence of Corynebacterium casei LMG S-19264T (=DSM 44701T), isolated from a smear-ripened cheese.</title>
        <authorList>
            <consortium name="US DOE Joint Genome Institute (JGI-PGF)"/>
            <person name="Walter F."/>
            <person name="Albersmeier A."/>
            <person name="Kalinowski J."/>
            <person name="Ruckert C."/>
        </authorList>
    </citation>
    <scope>NUCLEOTIDE SEQUENCE</scope>
    <source>
        <strain evidence="3">CGMCC 1.12997</strain>
    </source>
</reference>
<dbReference type="AlphaFoldDB" id="A0A917H594"/>
<dbReference type="GO" id="GO:0004185">
    <property type="term" value="F:serine-type carboxypeptidase activity"/>
    <property type="evidence" value="ECO:0007669"/>
    <property type="project" value="InterPro"/>
</dbReference>
<name>A0A917H594_9BACT</name>
<keyword evidence="2" id="KW-0378">Hydrolase</keyword>
<dbReference type="InterPro" id="IPR012338">
    <property type="entry name" value="Beta-lactam/transpept-like"/>
</dbReference>
<keyword evidence="4" id="KW-1185">Reference proteome</keyword>
<dbReference type="InterPro" id="IPR000667">
    <property type="entry name" value="Peptidase_S13"/>
</dbReference>
<evidence type="ECO:0000313" key="4">
    <source>
        <dbReference type="Proteomes" id="UP000647241"/>
    </source>
</evidence>
<dbReference type="RefSeq" id="WP_263369053.1">
    <property type="nucleotide sequence ID" value="NZ_JAGSYJ010000001.1"/>
</dbReference>
<protein>
    <submittedName>
        <fullName evidence="3">Peptidase M15</fullName>
    </submittedName>
</protein>
<dbReference type="GO" id="GO:0000270">
    <property type="term" value="P:peptidoglycan metabolic process"/>
    <property type="evidence" value="ECO:0007669"/>
    <property type="project" value="TreeGrafter"/>
</dbReference>
<organism evidence="3 4">
    <name type="scientific">Edaphobacter dinghuensis</name>
    <dbReference type="NCBI Taxonomy" id="1560005"/>
    <lineage>
        <taxon>Bacteria</taxon>
        <taxon>Pseudomonadati</taxon>
        <taxon>Acidobacteriota</taxon>
        <taxon>Terriglobia</taxon>
        <taxon>Terriglobales</taxon>
        <taxon>Acidobacteriaceae</taxon>
        <taxon>Edaphobacter</taxon>
    </lineage>
</organism>
<comment type="similarity">
    <text evidence="1">Belongs to the peptidase S13 family.</text>
</comment>
<dbReference type="Gene3D" id="3.50.80.20">
    <property type="entry name" value="D-Ala-D-Ala carboxypeptidase C, peptidase S13"/>
    <property type="match status" value="1"/>
</dbReference>
<dbReference type="PANTHER" id="PTHR30023:SF0">
    <property type="entry name" value="PENICILLIN-SENSITIVE CARBOXYPEPTIDASE A"/>
    <property type="match status" value="1"/>
</dbReference>
<proteinExistence type="inferred from homology"/>
<accession>A0A917H594</accession>
<dbReference type="PANTHER" id="PTHR30023">
    <property type="entry name" value="D-ALANYL-D-ALANINE CARBOXYPEPTIDASE"/>
    <property type="match status" value="1"/>
</dbReference>
<dbReference type="Proteomes" id="UP000647241">
    <property type="component" value="Unassembled WGS sequence"/>
</dbReference>
<dbReference type="Pfam" id="PF02113">
    <property type="entry name" value="Peptidase_S13"/>
    <property type="match status" value="2"/>
</dbReference>
<dbReference type="NCBIfam" id="TIGR00666">
    <property type="entry name" value="PBP4"/>
    <property type="match status" value="2"/>
</dbReference>
<sequence>MPAGAGTGFTKLHKTHRVKPLKLQVARLLADPAVSRSHWGIAVTKMDGKPIYALNAGQFFQPASNAKLFTTAAAMALLGPETTFDTRVAARGVFDGTAKLTGDLVLIGGGDANLSGRALPYLSPAERPVPPPPAPAALRYLEQMADQVAATGLKVVNGDVVGDDTLFPWEPYAADWAIDDTIWGYGSPLSALTINDNQIKVTVTPGDAAGKPATVAIDPAVPYYTLDVSVTTGAAKSESSVQMERLLGSKVLHIYGAIALDAQPDVEEVAIQDPAEYAAIALKAMLEARGIEVTGVARSEHWDLRERRGFLDQTNEPLDPGLLDGRLGTGCGDAGRPELRAGEKVIASHQSSTLLEDVVATNKVSQNLHAELLLHHLGKRLTCTGSTAQGARVVRSFLENAGIDKDDFVFFDGSGLSGHDLVTPQATAKLLQYASTQPWFEDWKSSLPVGGVDGTLAGRFTQTPLKGHVFAKTGTLGEARALSGYIDCASGGTVIFSIMVDNHAPHSRADEAVMDKIVAAIAETN</sequence>
<gene>
    <name evidence="3" type="primary">dacB</name>
    <name evidence="3" type="ORF">GCM10011585_07550</name>
</gene>
<evidence type="ECO:0000313" key="3">
    <source>
        <dbReference type="EMBL" id="GGG68097.1"/>
    </source>
</evidence>
<reference evidence="3" key="2">
    <citation type="submission" date="2020-09" db="EMBL/GenBank/DDBJ databases">
        <authorList>
            <person name="Sun Q."/>
            <person name="Zhou Y."/>
        </authorList>
    </citation>
    <scope>NUCLEOTIDE SEQUENCE</scope>
    <source>
        <strain evidence="3">CGMCC 1.12997</strain>
    </source>
</reference>
<dbReference type="GO" id="GO:0006508">
    <property type="term" value="P:proteolysis"/>
    <property type="evidence" value="ECO:0007669"/>
    <property type="project" value="InterPro"/>
</dbReference>
<dbReference type="EMBL" id="BMGT01000001">
    <property type="protein sequence ID" value="GGG68097.1"/>
    <property type="molecule type" value="Genomic_DNA"/>
</dbReference>
<dbReference type="SUPFAM" id="SSF56601">
    <property type="entry name" value="beta-lactamase/transpeptidase-like"/>
    <property type="match status" value="1"/>
</dbReference>
<evidence type="ECO:0000256" key="2">
    <source>
        <dbReference type="ARBA" id="ARBA00022801"/>
    </source>
</evidence>
<evidence type="ECO:0000256" key="1">
    <source>
        <dbReference type="ARBA" id="ARBA00006096"/>
    </source>
</evidence>
<comment type="caution">
    <text evidence="3">The sequence shown here is derived from an EMBL/GenBank/DDBJ whole genome shotgun (WGS) entry which is preliminary data.</text>
</comment>
<dbReference type="Gene3D" id="3.40.710.10">
    <property type="entry name" value="DD-peptidase/beta-lactamase superfamily"/>
    <property type="match status" value="1"/>
</dbReference>